<organism evidence="1 2">
    <name type="scientific">Nephila pilipes</name>
    <name type="common">Giant wood spider</name>
    <name type="synonym">Nephila maculata</name>
    <dbReference type="NCBI Taxonomy" id="299642"/>
    <lineage>
        <taxon>Eukaryota</taxon>
        <taxon>Metazoa</taxon>
        <taxon>Ecdysozoa</taxon>
        <taxon>Arthropoda</taxon>
        <taxon>Chelicerata</taxon>
        <taxon>Arachnida</taxon>
        <taxon>Araneae</taxon>
        <taxon>Araneomorphae</taxon>
        <taxon>Entelegynae</taxon>
        <taxon>Araneoidea</taxon>
        <taxon>Nephilidae</taxon>
        <taxon>Nephila</taxon>
    </lineage>
</organism>
<accession>A0A8X6NBS0</accession>
<evidence type="ECO:0000313" key="2">
    <source>
        <dbReference type="Proteomes" id="UP000887013"/>
    </source>
</evidence>
<reference evidence="1" key="1">
    <citation type="submission" date="2020-08" db="EMBL/GenBank/DDBJ databases">
        <title>Multicomponent nature underlies the extraordinary mechanical properties of spider dragline silk.</title>
        <authorList>
            <person name="Kono N."/>
            <person name="Nakamura H."/>
            <person name="Mori M."/>
            <person name="Yoshida Y."/>
            <person name="Ohtoshi R."/>
            <person name="Malay A.D."/>
            <person name="Moran D.A.P."/>
            <person name="Tomita M."/>
            <person name="Numata K."/>
            <person name="Arakawa K."/>
        </authorList>
    </citation>
    <scope>NUCLEOTIDE SEQUENCE</scope>
</reference>
<gene>
    <name evidence="1" type="ORF">NPIL_257821</name>
</gene>
<sequence>MDLGINGMSHSSSSIYIGAQDDSCQFNLRNPNGCFVFLSAFIAIDSVLNKILSFPNLGSIWTQTNSCSAILHLLDWHVNIVVTILKR</sequence>
<protein>
    <submittedName>
        <fullName evidence="1">Uncharacterized protein</fullName>
    </submittedName>
</protein>
<dbReference type="Proteomes" id="UP000887013">
    <property type="component" value="Unassembled WGS sequence"/>
</dbReference>
<proteinExistence type="predicted"/>
<dbReference type="EMBL" id="BMAW01008039">
    <property type="protein sequence ID" value="GFT06579.1"/>
    <property type="molecule type" value="Genomic_DNA"/>
</dbReference>
<dbReference type="AlphaFoldDB" id="A0A8X6NBS0"/>
<evidence type="ECO:0000313" key="1">
    <source>
        <dbReference type="EMBL" id="GFT06579.1"/>
    </source>
</evidence>
<keyword evidence="2" id="KW-1185">Reference proteome</keyword>
<name>A0A8X6NBS0_NEPPI</name>
<comment type="caution">
    <text evidence="1">The sequence shown here is derived from an EMBL/GenBank/DDBJ whole genome shotgun (WGS) entry which is preliminary data.</text>
</comment>